<dbReference type="OrthoDB" id="9802481at2"/>
<keyword evidence="4" id="KW-0378">Hydrolase</keyword>
<dbReference type="Gene3D" id="3.60.21.10">
    <property type="match status" value="1"/>
</dbReference>
<keyword evidence="5" id="KW-0472">Membrane</keyword>
<evidence type="ECO:0000256" key="5">
    <source>
        <dbReference type="ARBA" id="ARBA00023136"/>
    </source>
</evidence>
<evidence type="ECO:0000256" key="1">
    <source>
        <dbReference type="ARBA" id="ARBA00022475"/>
    </source>
</evidence>
<reference evidence="8 9" key="1">
    <citation type="submission" date="2017-08" db="EMBL/GenBank/DDBJ databases">
        <title>Aliifodinibius alkalisoli sp. nov., isolated from saline alkaline soil.</title>
        <authorList>
            <person name="Liu D."/>
            <person name="Zhang G."/>
        </authorList>
    </citation>
    <scope>NUCLEOTIDE SEQUENCE [LARGE SCALE GENOMIC DNA]</scope>
    <source>
        <strain evidence="8 9">WN023</strain>
    </source>
</reference>
<dbReference type="EMBL" id="NSKE01000012">
    <property type="protein sequence ID" value="PAU92875.1"/>
    <property type="molecule type" value="Genomic_DNA"/>
</dbReference>
<evidence type="ECO:0000313" key="9">
    <source>
        <dbReference type="Proteomes" id="UP000218831"/>
    </source>
</evidence>
<evidence type="ECO:0000256" key="2">
    <source>
        <dbReference type="ARBA" id="ARBA00022519"/>
    </source>
</evidence>
<proteinExistence type="predicted"/>
<dbReference type="SUPFAM" id="SSF56300">
    <property type="entry name" value="Metallo-dependent phosphatases"/>
    <property type="match status" value="1"/>
</dbReference>
<keyword evidence="9" id="KW-1185">Reference proteome</keyword>
<comment type="caution">
    <text evidence="8">The sequence shown here is derived from an EMBL/GenBank/DDBJ whole genome shotgun (WGS) entry which is preliminary data.</text>
</comment>
<dbReference type="PANTHER" id="PTHR34990:SF1">
    <property type="entry name" value="UDP-2,3-DIACYLGLUCOSAMINE HYDROLASE"/>
    <property type="match status" value="1"/>
</dbReference>
<accession>A0A2A2G7P7</accession>
<organism evidence="8 9">
    <name type="scientific">Fodinibius salipaludis</name>
    <dbReference type="NCBI Taxonomy" id="2032627"/>
    <lineage>
        <taxon>Bacteria</taxon>
        <taxon>Pseudomonadati</taxon>
        <taxon>Balneolota</taxon>
        <taxon>Balneolia</taxon>
        <taxon>Balneolales</taxon>
        <taxon>Balneolaceae</taxon>
        <taxon>Fodinibius</taxon>
    </lineage>
</organism>
<feature type="domain" description="Calcineurin-like phosphoesterase" evidence="7">
    <location>
        <begin position="9"/>
        <end position="211"/>
    </location>
</feature>
<dbReference type="Proteomes" id="UP000218831">
    <property type="component" value="Unassembled WGS sequence"/>
</dbReference>
<dbReference type="GO" id="GO:0046872">
    <property type="term" value="F:metal ion binding"/>
    <property type="evidence" value="ECO:0007669"/>
    <property type="project" value="UniProtKB-KW"/>
</dbReference>
<gene>
    <name evidence="8" type="ORF">CK503_14405</name>
</gene>
<dbReference type="GO" id="GO:0009245">
    <property type="term" value="P:lipid A biosynthetic process"/>
    <property type="evidence" value="ECO:0007669"/>
    <property type="project" value="TreeGrafter"/>
</dbReference>
<evidence type="ECO:0000256" key="4">
    <source>
        <dbReference type="ARBA" id="ARBA00022801"/>
    </source>
</evidence>
<dbReference type="GO" id="GO:0008758">
    <property type="term" value="F:UDP-2,3-diacylglucosamine hydrolase activity"/>
    <property type="evidence" value="ECO:0007669"/>
    <property type="project" value="TreeGrafter"/>
</dbReference>
<keyword evidence="1" id="KW-1003">Cell membrane</keyword>
<dbReference type="RefSeq" id="WP_095607531.1">
    <property type="nucleotide sequence ID" value="NZ_NSKE01000012.1"/>
</dbReference>
<evidence type="ECO:0000259" key="7">
    <source>
        <dbReference type="Pfam" id="PF00149"/>
    </source>
</evidence>
<dbReference type="InterPro" id="IPR029052">
    <property type="entry name" value="Metallo-depent_PP-like"/>
</dbReference>
<evidence type="ECO:0000256" key="3">
    <source>
        <dbReference type="ARBA" id="ARBA00022723"/>
    </source>
</evidence>
<keyword evidence="3" id="KW-0479">Metal-binding</keyword>
<name>A0A2A2G7P7_9BACT</name>
<dbReference type="InterPro" id="IPR043461">
    <property type="entry name" value="LpxH-like"/>
</dbReference>
<dbReference type="InterPro" id="IPR004843">
    <property type="entry name" value="Calcineurin-like_PHP"/>
</dbReference>
<dbReference type="PANTHER" id="PTHR34990">
    <property type="entry name" value="UDP-2,3-DIACYLGLUCOSAMINE HYDROLASE-RELATED"/>
    <property type="match status" value="1"/>
</dbReference>
<dbReference type="AlphaFoldDB" id="A0A2A2G7P7"/>
<keyword evidence="2" id="KW-0997">Cell inner membrane</keyword>
<keyword evidence="6" id="KW-0464">Manganese</keyword>
<protein>
    <recommendedName>
        <fullName evidence="7">Calcineurin-like phosphoesterase domain-containing protein</fullName>
    </recommendedName>
</protein>
<sequence>MDTPPLQPPLLFISDAHLGGFSNTKNARIESELIQLINYCQRNDIRLAVLGDLFDYWMEYPGFVPKLGKKLLDRFEDFNNELGPTLYITGNHDNWTRNHLRGRGFHLIHEQYQFNANDKQVLTLHGDGLANPQYQLKRPLMHRILRSQLFVKLFQTVFPPQTGNSIMKYFSRITRKMDWDNRKQEQLNNWAKQQLKISDVEVILSGHDHIPRQKQFPFGSYINLGTFYNHHTMAYYNNDGISLVCWEPELQTLKKFETSSY</sequence>
<dbReference type="GO" id="GO:0016020">
    <property type="term" value="C:membrane"/>
    <property type="evidence" value="ECO:0007669"/>
    <property type="project" value="GOC"/>
</dbReference>
<dbReference type="Pfam" id="PF00149">
    <property type="entry name" value="Metallophos"/>
    <property type="match status" value="1"/>
</dbReference>
<evidence type="ECO:0000313" key="8">
    <source>
        <dbReference type="EMBL" id="PAU92875.1"/>
    </source>
</evidence>
<evidence type="ECO:0000256" key="6">
    <source>
        <dbReference type="ARBA" id="ARBA00023211"/>
    </source>
</evidence>